<organism evidence="1 2">
    <name type="scientific">Algoriphagus jejuensis</name>
    <dbReference type="NCBI Taxonomy" id="419934"/>
    <lineage>
        <taxon>Bacteria</taxon>
        <taxon>Pseudomonadati</taxon>
        <taxon>Bacteroidota</taxon>
        <taxon>Cytophagia</taxon>
        <taxon>Cytophagales</taxon>
        <taxon>Cyclobacteriaceae</taxon>
        <taxon>Algoriphagus</taxon>
    </lineage>
</organism>
<dbReference type="SUPFAM" id="SSF52980">
    <property type="entry name" value="Restriction endonuclease-like"/>
    <property type="match status" value="1"/>
</dbReference>
<comment type="caution">
    <text evidence="1">The sequence shown here is derived from an EMBL/GenBank/DDBJ whole genome shotgun (WGS) entry which is preliminary data.</text>
</comment>
<keyword evidence="2" id="KW-1185">Reference proteome</keyword>
<dbReference type="PROSITE" id="PS50007">
    <property type="entry name" value="PIPLC_X_DOMAIN"/>
    <property type="match status" value="1"/>
</dbReference>
<evidence type="ECO:0008006" key="3">
    <source>
        <dbReference type="Google" id="ProtNLM"/>
    </source>
</evidence>
<reference evidence="2" key="1">
    <citation type="journal article" date="2019" name="Int. J. Syst. Evol. Microbiol.">
        <title>The Global Catalogue of Microorganisms (GCM) 10K type strain sequencing project: providing services to taxonomists for standard genome sequencing and annotation.</title>
        <authorList>
            <consortium name="The Broad Institute Genomics Platform"/>
            <consortium name="The Broad Institute Genome Sequencing Center for Infectious Disease"/>
            <person name="Wu L."/>
            <person name="Ma J."/>
        </authorList>
    </citation>
    <scope>NUCLEOTIDE SEQUENCE [LARGE SCALE GENOMIC DNA]</scope>
    <source>
        <strain evidence="2">JCM 16112</strain>
    </source>
</reference>
<dbReference type="Gene3D" id="3.90.1570.10">
    <property type="entry name" value="tt1808, chain A"/>
    <property type="match status" value="1"/>
</dbReference>
<dbReference type="Proteomes" id="UP001500469">
    <property type="component" value="Unassembled WGS sequence"/>
</dbReference>
<evidence type="ECO:0000313" key="2">
    <source>
        <dbReference type="Proteomes" id="UP001500469"/>
    </source>
</evidence>
<dbReference type="InterPro" id="IPR011335">
    <property type="entry name" value="Restrct_endonuc-II-like"/>
</dbReference>
<accession>A0ABP3YHI4</accession>
<proteinExistence type="predicted"/>
<evidence type="ECO:0000313" key="1">
    <source>
        <dbReference type="EMBL" id="GAA0880993.1"/>
    </source>
</evidence>
<protein>
    <recommendedName>
        <fullName evidence="3">Restriction endonuclease</fullName>
    </recommendedName>
</protein>
<name>A0ABP3YHI4_9BACT</name>
<dbReference type="EMBL" id="BAAAFI010000048">
    <property type="protein sequence ID" value="GAA0880993.1"/>
    <property type="molecule type" value="Genomic_DNA"/>
</dbReference>
<dbReference type="InterPro" id="IPR012296">
    <property type="entry name" value="Nuclease_put_TT1808"/>
</dbReference>
<gene>
    <name evidence="1" type="ORF">GCM10009119_39630</name>
</gene>
<sequence length="78" mass="9453">MKEYRIPQKENIDLDTFQEPNESFVGYTYADYLKWDFEEIVELIKGKVFAKPPAPNRRHQEISRNLIMSFWDFLRPVL</sequence>
<dbReference type="RefSeq" id="WP_343854634.1">
    <property type="nucleotide sequence ID" value="NZ_BAAAFI010000048.1"/>
</dbReference>